<reference evidence="1" key="1">
    <citation type="journal article" date="2021" name="Proc. Natl. Acad. Sci. U.S.A.">
        <title>A Catalog of Tens of Thousands of Viruses from Human Metagenomes Reveals Hidden Associations with Chronic Diseases.</title>
        <authorList>
            <person name="Tisza M.J."/>
            <person name="Buck C.B."/>
        </authorList>
    </citation>
    <scope>NUCLEOTIDE SEQUENCE</scope>
    <source>
        <strain evidence="1">CtfrT39</strain>
    </source>
</reference>
<organism evidence="1">
    <name type="scientific">Siphoviridae sp. ctfrT39</name>
    <dbReference type="NCBI Taxonomy" id="2825598"/>
    <lineage>
        <taxon>Viruses</taxon>
        <taxon>Duplodnaviria</taxon>
        <taxon>Heunggongvirae</taxon>
        <taxon>Uroviricota</taxon>
        <taxon>Caudoviricetes</taxon>
    </lineage>
</organism>
<protein>
    <submittedName>
        <fullName evidence="1">Uncharacterized protein</fullName>
    </submittedName>
</protein>
<accession>A0A8S5UQM1</accession>
<sequence>MFKILHAFLDYPFCSFEFLNLDTQEHIFASFFDDPLYELLKECEVNYDHELEGKIIEKIPSDLRIHTREYAVIRAQQYLEGSWFFPWLKKKK</sequence>
<evidence type="ECO:0000313" key="1">
    <source>
        <dbReference type="EMBL" id="DAF96708.1"/>
    </source>
</evidence>
<dbReference type="EMBL" id="BK016120">
    <property type="protein sequence ID" value="DAF96708.1"/>
    <property type="molecule type" value="Genomic_DNA"/>
</dbReference>
<proteinExistence type="predicted"/>
<name>A0A8S5UQM1_9CAUD</name>